<keyword evidence="1" id="KW-0812">Transmembrane</keyword>
<reference evidence="3" key="1">
    <citation type="journal article" date="2019" name="Int. J. Syst. Evol. Microbiol.">
        <title>The Global Catalogue of Microorganisms (GCM) 10K type strain sequencing project: providing services to taxonomists for standard genome sequencing and annotation.</title>
        <authorList>
            <consortium name="The Broad Institute Genomics Platform"/>
            <consortium name="The Broad Institute Genome Sequencing Center for Infectious Disease"/>
            <person name="Wu L."/>
            <person name="Ma J."/>
        </authorList>
    </citation>
    <scope>NUCLEOTIDE SEQUENCE [LARGE SCALE GENOMIC DNA]</scope>
    <source>
        <strain evidence="3">JCM 3115</strain>
    </source>
</reference>
<dbReference type="InterPro" id="IPR021240">
    <property type="entry name" value="DUF2776"/>
</dbReference>
<keyword evidence="1" id="KW-1133">Transmembrane helix</keyword>
<evidence type="ECO:0000256" key="1">
    <source>
        <dbReference type="SAM" id="Phobius"/>
    </source>
</evidence>
<feature type="transmembrane region" description="Helical" evidence="1">
    <location>
        <begin position="34"/>
        <end position="52"/>
    </location>
</feature>
<name>A0ABQ2R969_9ACTN</name>
<gene>
    <name evidence="2" type="ORF">GCM10010140_53520</name>
</gene>
<feature type="transmembrane region" description="Helical" evidence="1">
    <location>
        <begin position="99"/>
        <end position="119"/>
    </location>
</feature>
<evidence type="ECO:0000313" key="2">
    <source>
        <dbReference type="EMBL" id="GGQ16509.1"/>
    </source>
</evidence>
<dbReference type="RefSeq" id="WP_229811660.1">
    <property type="nucleotide sequence ID" value="NZ_BMQJ01000014.1"/>
</dbReference>
<proteinExistence type="predicted"/>
<organism evidence="2 3">
    <name type="scientific">Streptosporangium pseudovulgare</name>
    <dbReference type="NCBI Taxonomy" id="35765"/>
    <lineage>
        <taxon>Bacteria</taxon>
        <taxon>Bacillati</taxon>
        <taxon>Actinomycetota</taxon>
        <taxon>Actinomycetes</taxon>
        <taxon>Streptosporangiales</taxon>
        <taxon>Streptosporangiaceae</taxon>
        <taxon>Streptosporangium</taxon>
    </lineage>
</organism>
<sequence>MNFAVSVLFRAIPLVFGAICLAYGLYIRSGGADAGHFVAGYVNVALGLYVLLGSDRPYRIAPGFILIGLALVCFSILSKVLLPALVWRRSFPLADRIPILPIITALTCLFFSAFLFEAAVTDPQFFIPARVMVGLGAVCFTLFSIVSILEAGTSG</sequence>
<comment type="caution">
    <text evidence="2">The sequence shown here is derived from an EMBL/GenBank/DDBJ whole genome shotgun (WGS) entry which is preliminary data.</text>
</comment>
<feature type="transmembrane region" description="Helical" evidence="1">
    <location>
        <begin position="7"/>
        <end position="28"/>
    </location>
</feature>
<feature type="transmembrane region" description="Helical" evidence="1">
    <location>
        <begin position="131"/>
        <end position="149"/>
    </location>
</feature>
<evidence type="ECO:0000313" key="3">
    <source>
        <dbReference type="Proteomes" id="UP000611554"/>
    </source>
</evidence>
<feature type="transmembrane region" description="Helical" evidence="1">
    <location>
        <begin position="64"/>
        <end position="87"/>
    </location>
</feature>
<dbReference type="Proteomes" id="UP000611554">
    <property type="component" value="Unassembled WGS sequence"/>
</dbReference>
<dbReference type="EMBL" id="BMQJ01000014">
    <property type="protein sequence ID" value="GGQ16509.1"/>
    <property type="molecule type" value="Genomic_DNA"/>
</dbReference>
<dbReference type="Pfam" id="PF10951">
    <property type="entry name" value="DUF2776"/>
    <property type="match status" value="1"/>
</dbReference>
<accession>A0ABQ2R969</accession>
<keyword evidence="1" id="KW-0472">Membrane</keyword>
<protein>
    <submittedName>
        <fullName evidence="2">Uncharacterized protein</fullName>
    </submittedName>
</protein>
<keyword evidence="3" id="KW-1185">Reference proteome</keyword>